<sequence>MAERKEIYCAYTILETMEHWKKGVDRVGKNLEKEKKGKFSEAQAGEVEELDGKIVEYLRVLVKGVEGHGKTRELRATFSFGSFTMRICLQRMKGVVSSMGKALERKMPSTEGVGRVRERIGEMERE</sequence>
<gene>
    <name evidence="1" type="ORF">DOTSEDRAFT_54497</name>
</gene>
<organism evidence="1 2">
    <name type="scientific">Dothistroma septosporum (strain NZE10 / CBS 128990)</name>
    <name type="common">Red band needle blight fungus</name>
    <name type="synonym">Mycosphaerella pini</name>
    <dbReference type="NCBI Taxonomy" id="675120"/>
    <lineage>
        <taxon>Eukaryota</taxon>
        <taxon>Fungi</taxon>
        <taxon>Dikarya</taxon>
        <taxon>Ascomycota</taxon>
        <taxon>Pezizomycotina</taxon>
        <taxon>Dothideomycetes</taxon>
        <taxon>Dothideomycetidae</taxon>
        <taxon>Mycosphaerellales</taxon>
        <taxon>Mycosphaerellaceae</taxon>
        <taxon>Dothistroma</taxon>
    </lineage>
</organism>
<name>N1PIR8_DOTSN</name>
<evidence type="ECO:0000313" key="2">
    <source>
        <dbReference type="Proteomes" id="UP000016933"/>
    </source>
</evidence>
<reference evidence="1 2" key="2">
    <citation type="journal article" date="2012" name="PLoS Pathog.">
        <title>Diverse lifestyles and strategies of plant pathogenesis encoded in the genomes of eighteen Dothideomycetes fungi.</title>
        <authorList>
            <person name="Ohm R.A."/>
            <person name="Feau N."/>
            <person name="Henrissat B."/>
            <person name="Schoch C.L."/>
            <person name="Horwitz B.A."/>
            <person name="Barry K.W."/>
            <person name="Condon B.J."/>
            <person name="Copeland A.C."/>
            <person name="Dhillon B."/>
            <person name="Glaser F."/>
            <person name="Hesse C.N."/>
            <person name="Kosti I."/>
            <person name="LaButti K."/>
            <person name="Lindquist E.A."/>
            <person name="Lucas S."/>
            <person name="Salamov A.A."/>
            <person name="Bradshaw R.E."/>
            <person name="Ciuffetti L."/>
            <person name="Hamelin R.C."/>
            <person name="Kema G.H.J."/>
            <person name="Lawrence C."/>
            <person name="Scott J.A."/>
            <person name="Spatafora J.W."/>
            <person name="Turgeon B.G."/>
            <person name="de Wit P.J.G.M."/>
            <person name="Zhong S."/>
            <person name="Goodwin S.B."/>
            <person name="Grigoriev I.V."/>
        </authorList>
    </citation>
    <scope>NUCLEOTIDE SEQUENCE [LARGE SCALE GENOMIC DNA]</scope>
    <source>
        <strain evidence="2">NZE10 / CBS 128990</strain>
    </source>
</reference>
<feature type="non-terminal residue" evidence="1">
    <location>
        <position position="126"/>
    </location>
</feature>
<proteinExistence type="predicted"/>
<keyword evidence="2" id="KW-1185">Reference proteome</keyword>
<dbReference type="Proteomes" id="UP000016933">
    <property type="component" value="Unassembled WGS sequence"/>
</dbReference>
<dbReference type="AlphaFoldDB" id="N1PIR8"/>
<accession>N1PIR8</accession>
<evidence type="ECO:0000313" key="1">
    <source>
        <dbReference type="EMBL" id="EME42024.1"/>
    </source>
</evidence>
<protein>
    <submittedName>
        <fullName evidence="1">Uncharacterized protein</fullName>
    </submittedName>
</protein>
<dbReference type="HOGENOM" id="CLU_1986825_0_0_1"/>
<dbReference type="EMBL" id="KB446541">
    <property type="protein sequence ID" value="EME42024.1"/>
    <property type="molecule type" value="Genomic_DNA"/>
</dbReference>
<reference evidence="2" key="1">
    <citation type="journal article" date="2012" name="PLoS Genet.">
        <title>The genomes of the fungal plant pathogens Cladosporium fulvum and Dothistroma septosporum reveal adaptation to different hosts and lifestyles but also signatures of common ancestry.</title>
        <authorList>
            <person name="de Wit P.J.G.M."/>
            <person name="van der Burgt A."/>
            <person name="Oekmen B."/>
            <person name="Stergiopoulos I."/>
            <person name="Abd-Elsalam K.A."/>
            <person name="Aerts A.L."/>
            <person name="Bahkali A.H."/>
            <person name="Beenen H.G."/>
            <person name="Chettri P."/>
            <person name="Cox M.P."/>
            <person name="Datema E."/>
            <person name="de Vries R.P."/>
            <person name="Dhillon B."/>
            <person name="Ganley A.R."/>
            <person name="Griffiths S.A."/>
            <person name="Guo Y."/>
            <person name="Hamelin R.C."/>
            <person name="Henrissat B."/>
            <person name="Kabir M.S."/>
            <person name="Jashni M.K."/>
            <person name="Kema G."/>
            <person name="Klaubauf S."/>
            <person name="Lapidus A."/>
            <person name="Levasseur A."/>
            <person name="Lindquist E."/>
            <person name="Mehrabi R."/>
            <person name="Ohm R.A."/>
            <person name="Owen T.J."/>
            <person name="Salamov A."/>
            <person name="Schwelm A."/>
            <person name="Schijlen E."/>
            <person name="Sun H."/>
            <person name="van den Burg H.A."/>
            <person name="van Ham R.C.H.J."/>
            <person name="Zhang S."/>
            <person name="Goodwin S.B."/>
            <person name="Grigoriev I.V."/>
            <person name="Collemare J."/>
            <person name="Bradshaw R.E."/>
        </authorList>
    </citation>
    <scope>NUCLEOTIDE SEQUENCE [LARGE SCALE GENOMIC DNA]</scope>
    <source>
        <strain evidence="2">NZE10 / CBS 128990</strain>
    </source>
</reference>